<evidence type="ECO:0000256" key="6">
    <source>
        <dbReference type="SAM" id="MobiDB-lite"/>
    </source>
</evidence>
<dbReference type="AlphaFoldDB" id="A0A0A1SMU6"/>
<keyword evidence="2 7" id="KW-0812">Transmembrane</keyword>
<evidence type="ECO:0000256" key="1">
    <source>
        <dbReference type="ARBA" id="ARBA00004167"/>
    </source>
</evidence>
<name>A0A0A1SMU6_9HYPO</name>
<keyword evidence="10" id="KW-1185">Reference proteome</keyword>
<evidence type="ECO:0000313" key="9">
    <source>
        <dbReference type="EMBL" id="CEJ81633.1"/>
    </source>
</evidence>
<dbReference type="InterPro" id="IPR019008">
    <property type="entry name" value="Beta_sandwich_EMC7"/>
</dbReference>
<dbReference type="Pfam" id="PF09430">
    <property type="entry name" value="EMC7_beta-sandw"/>
    <property type="match status" value="1"/>
</dbReference>
<evidence type="ECO:0000256" key="7">
    <source>
        <dbReference type="SAM" id="Phobius"/>
    </source>
</evidence>
<feature type="region of interest" description="Disordered" evidence="6">
    <location>
        <begin position="263"/>
        <end position="282"/>
    </location>
</feature>
<feature type="compositionally biased region" description="Basic and acidic residues" evidence="6">
    <location>
        <begin position="264"/>
        <end position="282"/>
    </location>
</feature>
<comment type="subcellular location">
    <subcellularLocation>
        <location evidence="1">Membrane</location>
        <topology evidence="1">Single-pass membrane protein</topology>
    </subcellularLocation>
</comment>
<organism evidence="9 10">
    <name type="scientific">[Torrubiella] hemipterigena</name>
    <dbReference type="NCBI Taxonomy" id="1531966"/>
    <lineage>
        <taxon>Eukaryota</taxon>
        <taxon>Fungi</taxon>
        <taxon>Dikarya</taxon>
        <taxon>Ascomycota</taxon>
        <taxon>Pezizomycotina</taxon>
        <taxon>Sordariomycetes</taxon>
        <taxon>Hypocreomycetidae</taxon>
        <taxon>Hypocreales</taxon>
        <taxon>Clavicipitaceae</taxon>
        <taxon>Clavicipitaceae incertae sedis</taxon>
        <taxon>'Torrubiella' clade</taxon>
    </lineage>
</organism>
<dbReference type="InterPro" id="IPR039163">
    <property type="entry name" value="EMC7"/>
</dbReference>
<dbReference type="PANTHER" id="PTHR13605">
    <property type="entry name" value="ER MEMBRANE PROTEIN COMPLEX SUBUNIT 7"/>
    <property type="match status" value="1"/>
</dbReference>
<feature type="transmembrane region" description="Helical" evidence="7">
    <location>
        <begin position="52"/>
        <end position="74"/>
    </location>
</feature>
<evidence type="ECO:0000313" key="10">
    <source>
        <dbReference type="Proteomes" id="UP000039046"/>
    </source>
</evidence>
<protein>
    <recommendedName>
        <fullName evidence="8">ER membrane protein complex subunit 7 beta-sandwich domain-containing protein</fullName>
    </recommendedName>
</protein>
<dbReference type="Proteomes" id="UP000039046">
    <property type="component" value="Unassembled WGS sequence"/>
</dbReference>
<feature type="transmembrane region" description="Helical" evidence="7">
    <location>
        <begin position="186"/>
        <end position="208"/>
    </location>
</feature>
<dbReference type="PANTHER" id="PTHR13605:SF4">
    <property type="entry name" value="ER MEMBRANE PROTEIN COMPLEX SUBUNIT 7"/>
    <property type="match status" value="1"/>
</dbReference>
<keyword evidence="3" id="KW-0732">Signal</keyword>
<evidence type="ECO:0000256" key="3">
    <source>
        <dbReference type="ARBA" id="ARBA00022729"/>
    </source>
</evidence>
<dbReference type="STRING" id="1531966.A0A0A1SMU6"/>
<keyword evidence="4 7" id="KW-1133">Transmembrane helix</keyword>
<evidence type="ECO:0000256" key="4">
    <source>
        <dbReference type="ARBA" id="ARBA00022989"/>
    </source>
</evidence>
<gene>
    <name evidence="9" type="ORF">VHEMI01752</name>
</gene>
<dbReference type="GO" id="GO:0072546">
    <property type="term" value="C:EMC complex"/>
    <property type="evidence" value="ECO:0007669"/>
    <property type="project" value="TreeGrafter"/>
</dbReference>
<reference evidence="9 10" key="1">
    <citation type="journal article" date="2015" name="Genome Announc.">
        <title>Draft Genome Sequence and Gene Annotation of the Entomopathogenic Fungus Verticillium hemipterigenum.</title>
        <authorList>
            <person name="Horn F."/>
            <person name="Habel A."/>
            <person name="Scharf D.H."/>
            <person name="Dworschak J."/>
            <person name="Brakhage A.A."/>
            <person name="Guthke R."/>
            <person name="Hertweck C."/>
            <person name="Linde J."/>
        </authorList>
    </citation>
    <scope>NUCLEOTIDE SEQUENCE [LARGE SCALE GENOMIC DNA]</scope>
</reference>
<dbReference type="OrthoDB" id="27095at2759"/>
<dbReference type="HOGENOM" id="CLU_073620_0_0_1"/>
<sequence length="282" mass="30372">MQPSHWCAPTHFQSGQCAAKPPTSTAALTQLCLSDIPNPPAHSIHILAAMHLLAPLAILGTALALDVTLILPAYHPDPLSLPPSTHATLSSLGQRFSAPISDASTFVFRNVTPGSYLADVHCATDGFKPLRIDVGGGDVVLAWETYRGNDWDNRGEAVPLTETETVKGFQVKSMGTKLYFNERPKFSIMTIFGNPMILMGIVSMVIFIGMPKLVENMDPETRAEFEASQKNSAMNAFLTGNAGEAGKKNPLNNFDMAAYLAGSNKKEAASEEASRKVEGVRR</sequence>
<evidence type="ECO:0000256" key="2">
    <source>
        <dbReference type="ARBA" id="ARBA00022692"/>
    </source>
</evidence>
<dbReference type="EMBL" id="CDHN01000001">
    <property type="protein sequence ID" value="CEJ81633.1"/>
    <property type="molecule type" value="Genomic_DNA"/>
</dbReference>
<feature type="domain" description="ER membrane protein complex subunit 7 beta-sandwich" evidence="8">
    <location>
        <begin position="77"/>
        <end position="199"/>
    </location>
</feature>
<proteinExistence type="predicted"/>
<evidence type="ECO:0000256" key="5">
    <source>
        <dbReference type="ARBA" id="ARBA00023136"/>
    </source>
</evidence>
<keyword evidence="5 7" id="KW-0472">Membrane</keyword>
<evidence type="ECO:0000259" key="8">
    <source>
        <dbReference type="Pfam" id="PF09430"/>
    </source>
</evidence>
<accession>A0A0A1SMU6</accession>